<evidence type="ECO:0000256" key="1">
    <source>
        <dbReference type="SAM" id="MobiDB-lite"/>
    </source>
</evidence>
<proteinExistence type="predicted"/>
<reference evidence="2" key="1">
    <citation type="submission" date="2021-01" db="EMBL/GenBank/DDBJ databases">
        <authorList>
            <person name="Corre E."/>
            <person name="Pelletier E."/>
            <person name="Niang G."/>
            <person name="Scheremetjew M."/>
            <person name="Finn R."/>
            <person name="Kale V."/>
            <person name="Holt S."/>
            <person name="Cochrane G."/>
            <person name="Meng A."/>
            <person name="Brown T."/>
            <person name="Cohen L."/>
        </authorList>
    </citation>
    <scope>NUCLEOTIDE SEQUENCE</scope>
    <source>
        <strain evidence="2">B650</strain>
    </source>
</reference>
<protein>
    <submittedName>
        <fullName evidence="2">Uncharacterized protein</fullName>
    </submittedName>
</protein>
<accession>A0A7S2LCP6</accession>
<feature type="region of interest" description="Disordered" evidence="1">
    <location>
        <begin position="157"/>
        <end position="184"/>
    </location>
</feature>
<feature type="compositionally biased region" description="Low complexity" evidence="1">
    <location>
        <begin position="47"/>
        <end position="57"/>
    </location>
</feature>
<feature type="compositionally biased region" description="Basic and acidic residues" evidence="1">
    <location>
        <begin position="23"/>
        <end position="35"/>
    </location>
</feature>
<feature type="region of interest" description="Disordered" evidence="1">
    <location>
        <begin position="22"/>
        <end position="57"/>
    </location>
</feature>
<sequence>MGVDRKKISLLLGFGKANVTAASHEENNPARDVHVRGRPSTGMDEASSTSPSSPMISMMHRNGRKPFKSSDRLYDIAHENYFKETSLQHREENYKAFVPRFEFGEMIRRSNSLCGLPGYGEKNQRSPIVSYNSVGMNRRSTSVNNLHELSLSNHGGSFLRPRGMRKTSSAAELAELGKEGTRMA</sequence>
<dbReference type="EMBL" id="HBGY01027166">
    <property type="protein sequence ID" value="CAD9601477.1"/>
    <property type="molecule type" value="Transcribed_RNA"/>
</dbReference>
<gene>
    <name evidence="2" type="ORF">LDAN0321_LOCUS16840</name>
</gene>
<feature type="compositionally biased region" description="Basic and acidic residues" evidence="1">
    <location>
        <begin position="175"/>
        <end position="184"/>
    </location>
</feature>
<dbReference type="AlphaFoldDB" id="A0A7S2LCP6"/>
<name>A0A7S2LCP6_9STRA</name>
<organism evidence="2">
    <name type="scientific">Leptocylindrus danicus</name>
    <dbReference type="NCBI Taxonomy" id="163516"/>
    <lineage>
        <taxon>Eukaryota</taxon>
        <taxon>Sar</taxon>
        <taxon>Stramenopiles</taxon>
        <taxon>Ochrophyta</taxon>
        <taxon>Bacillariophyta</taxon>
        <taxon>Coscinodiscophyceae</taxon>
        <taxon>Chaetocerotophycidae</taxon>
        <taxon>Leptocylindrales</taxon>
        <taxon>Leptocylindraceae</taxon>
        <taxon>Leptocylindrus</taxon>
    </lineage>
</organism>
<evidence type="ECO:0000313" key="2">
    <source>
        <dbReference type="EMBL" id="CAD9601477.1"/>
    </source>
</evidence>